<evidence type="ECO:0000313" key="2">
    <source>
        <dbReference type="Proteomes" id="UP000222310"/>
    </source>
</evidence>
<dbReference type="EMBL" id="LAHD01000036">
    <property type="protein sequence ID" value="PHK03554.1"/>
    <property type="molecule type" value="Genomic_DNA"/>
</dbReference>
<dbReference type="Proteomes" id="UP000222310">
    <property type="component" value="Unassembled WGS sequence"/>
</dbReference>
<evidence type="ECO:0000313" key="1">
    <source>
        <dbReference type="EMBL" id="PHK03554.1"/>
    </source>
</evidence>
<dbReference type="RefSeq" id="WP_099069286.1">
    <property type="nucleotide sequence ID" value="NZ_LAHD01000036.1"/>
</dbReference>
<name>A0A9Q5ZC69_NOSLI</name>
<dbReference type="GeneID" id="57096904"/>
<proteinExistence type="predicted"/>
<comment type="caution">
    <text evidence="1">The sequence shown here is derived from an EMBL/GenBank/DDBJ whole genome shotgun (WGS) entry which is preliminary data.</text>
</comment>
<organism evidence="1 2">
    <name type="scientific">Nostoc linckia z8</name>
    <dbReference type="NCBI Taxonomy" id="1628746"/>
    <lineage>
        <taxon>Bacteria</taxon>
        <taxon>Bacillati</taxon>
        <taxon>Cyanobacteriota</taxon>
        <taxon>Cyanophyceae</taxon>
        <taxon>Nostocales</taxon>
        <taxon>Nostocaceae</taxon>
        <taxon>Nostoc</taxon>
    </lineage>
</organism>
<gene>
    <name evidence="1" type="ORF">VF08_14610</name>
</gene>
<reference evidence="1 2" key="1">
    <citation type="submission" date="2015-02" db="EMBL/GenBank/DDBJ databases">
        <title>Nostoc linckia genome annotation.</title>
        <authorList>
            <person name="Zhou Z."/>
        </authorList>
    </citation>
    <scope>NUCLEOTIDE SEQUENCE [LARGE SCALE GENOMIC DNA]</scope>
    <source>
        <strain evidence="2">z8</strain>
    </source>
</reference>
<accession>A0A9Q5ZC69</accession>
<sequence>MREYRCTRNALYTHDCIGHDDTTPRQGHYIWAINEEAAWQEMARRYPDETEAGFTVHEWEGFDVKVVEVKRDDEGNIIE</sequence>
<dbReference type="AlphaFoldDB" id="A0A9Q5ZC69"/>
<protein>
    <submittedName>
        <fullName evidence="1">Uncharacterized protein</fullName>
    </submittedName>
</protein>